<dbReference type="GeneID" id="125423859"/>
<evidence type="ECO:0000313" key="2">
    <source>
        <dbReference type="Proteomes" id="UP001652623"/>
    </source>
</evidence>
<reference evidence="3" key="1">
    <citation type="submission" date="2025-08" db="UniProtKB">
        <authorList>
            <consortium name="RefSeq"/>
        </authorList>
    </citation>
    <scope>IDENTIFICATION</scope>
    <source>
        <tissue evidence="3">Seedling</tissue>
    </source>
</reference>
<protein>
    <submittedName>
        <fullName evidence="3">Uncharacterized protein LOC125423859</fullName>
    </submittedName>
</protein>
<evidence type="ECO:0000256" key="1">
    <source>
        <dbReference type="SAM" id="MobiDB-lite"/>
    </source>
</evidence>
<sequence>MVVKGISISMDESSVAISRCKTHLHLQKKKKKQKDFTDSDMEAAAQQLIQLSDEDNNNNNNNSNSGRNYNKVDDNGYGDEEVDQRVAKENGNYVINSGEENSSSNNNIMEEIFGKEEVLVFPAANRKRRYRSLADIYMETKPVVYHLLCGTTAKKLRFRDEKKVQFI</sequence>
<dbReference type="PANTHER" id="PTHR35167:SF3">
    <property type="entry name" value="OS05G0216466 PROTEIN"/>
    <property type="match status" value="1"/>
</dbReference>
<evidence type="ECO:0000313" key="3">
    <source>
        <dbReference type="RefSeq" id="XP_048335494.2"/>
    </source>
</evidence>
<dbReference type="Proteomes" id="UP001652623">
    <property type="component" value="Chromosome 7"/>
</dbReference>
<keyword evidence="2" id="KW-1185">Reference proteome</keyword>
<name>A0ABM3IUA3_ZIZJJ</name>
<dbReference type="RefSeq" id="XP_048335494.2">
    <property type="nucleotide sequence ID" value="XM_048479537.2"/>
</dbReference>
<accession>A0ABM3IUA3</accession>
<feature type="region of interest" description="Disordered" evidence="1">
    <location>
        <begin position="49"/>
        <end position="82"/>
    </location>
</feature>
<proteinExistence type="predicted"/>
<organism evidence="2 3">
    <name type="scientific">Ziziphus jujuba</name>
    <name type="common">Chinese jujube</name>
    <name type="synonym">Ziziphus sativa</name>
    <dbReference type="NCBI Taxonomy" id="326968"/>
    <lineage>
        <taxon>Eukaryota</taxon>
        <taxon>Viridiplantae</taxon>
        <taxon>Streptophyta</taxon>
        <taxon>Embryophyta</taxon>
        <taxon>Tracheophyta</taxon>
        <taxon>Spermatophyta</taxon>
        <taxon>Magnoliopsida</taxon>
        <taxon>eudicotyledons</taxon>
        <taxon>Gunneridae</taxon>
        <taxon>Pentapetalae</taxon>
        <taxon>rosids</taxon>
        <taxon>fabids</taxon>
        <taxon>Rosales</taxon>
        <taxon>Rhamnaceae</taxon>
        <taxon>Paliureae</taxon>
        <taxon>Ziziphus</taxon>
    </lineage>
</organism>
<dbReference type="PANTHER" id="PTHR35167">
    <property type="entry name" value="OS05G0216466 PROTEIN"/>
    <property type="match status" value="1"/>
</dbReference>
<gene>
    <name evidence="3" type="primary">LOC125423859</name>
</gene>